<accession>L0AXI4</accession>
<evidence type="ECO:0000313" key="3">
    <source>
        <dbReference type="Proteomes" id="UP000031512"/>
    </source>
</evidence>
<organism evidence="2 3">
    <name type="scientific">Theileria equi strain WA</name>
    <dbReference type="NCBI Taxonomy" id="1537102"/>
    <lineage>
        <taxon>Eukaryota</taxon>
        <taxon>Sar</taxon>
        <taxon>Alveolata</taxon>
        <taxon>Apicomplexa</taxon>
        <taxon>Aconoidasida</taxon>
        <taxon>Piroplasmida</taxon>
        <taxon>Theileriidae</taxon>
        <taxon>Theileria</taxon>
    </lineage>
</organism>
<reference evidence="2 3" key="1">
    <citation type="journal article" date="2012" name="BMC Genomics">
        <title>Comparative genomic analysis and phylogenetic position of Theileria equi.</title>
        <authorList>
            <person name="Kappmeyer L.S."/>
            <person name="Thiagarajan M."/>
            <person name="Herndon D.R."/>
            <person name="Ramsay J.D."/>
            <person name="Caler E."/>
            <person name="Djikeng A."/>
            <person name="Gillespie J.J."/>
            <person name="Lau A.O."/>
            <person name="Roalson E.H."/>
            <person name="Silva J.C."/>
            <person name="Silva M.G."/>
            <person name="Suarez C.E."/>
            <person name="Ueti M.W."/>
            <person name="Nene V.M."/>
            <person name="Mealey R.H."/>
            <person name="Knowles D.P."/>
            <person name="Brayton K.A."/>
        </authorList>
    </citation>
    <scope>NUCLEOTIDE SEQUENCE [LARGE SCALE GENOMIC DNA]</scope>
    <source>
        <strain evidence="2 3">WA</strain>
    </source>
</reference>
<protein>
    <submittedName>
        <fullName evidence="2">Uncharacterized protein</fullName>
    </submittedName>
</protein>
<dbReference type="InterPro" id="IPR036882">
    <property type="entry name" value="Alba-like_dom_sf"/>
</dbReference>
<dbReference type="VEuPathDB" id="PiroplasmaDB:BEWA_024680"/>
<evidence type="ECO:0000313" key="2">
    <source>
        <dbReference type="EMBL" id="AFZ79619.1"/>
    </source>
</evidence>
<dbReference type="EMBL" id="CP001669">
    <property type="protein sequence ID" value="AFZ79619.1"/>
    <property type="molecule type" value="Genomic_DNA"/>
</dbReference>
<keyword evidence="1" id="KW-0694">RNA-binding</keyword>
<dbReference type="Gene3D" id="3.30.110.20">
    <property type="entry name" value="Alba-like domain"/>
    <property type="match status" value="1"/>
</dbReference>
<dbReference type="GO" id="GO:0003723">
    <property type="term" value="F:RNA binding"/>
    <property type="evidence" value="ECO:0007669"/>
    <property type="project" value="UniProtKB-KW"/>
</dbReference>
<sequence length="381" mass="41387">MAESKNNTGNDDKALLEQKMQEFPNSKALLISSKRPKTFLVRTACELLAGGTEVLILSALGDAMGLCLQLQMLLTSRNAATTFRIETLLNKCAHEKTRNPFHIPGILIYMRKHPDFKGSRISPGYIAFSPQSPSGFTPPFEENPSEAVCNVNAGNGKLTIGGGGINAQFASLLSGAGHDVPAYATLFSQLLQEAVLANDENPKVFVATTMDTQVSHPDLSFALCRLPKNRSVFKGTNEGIVFVCTFKDKFPHGNSNNFGFLYVVGPNGENYDSVDDFLESVHHVGENLVTALCDYNGMAKRESSKKMTRIQTCRICLISGGIFKHSGVTKLDVAKSLLNGIAEGYRHGPAPRLNFAYDEDVFRTAWVETTGLKASVPSDGN</sequence>
<dbReference type="SUPFAM" id="SSF82704">
    <property type="entry name" value="AlbA-like"/>
    <property type="match status" value="1"/>
</dbReference>
<proteinExistence type="predicted"/>
<keyword evidence="3" id="KW-1185">Reference proteome</keyword>
<dbReference type="AlphaFoldDB" id="L0AXI4"/>
<name>L0AXI4_THEEQ</name>
<dbReference type="OrthoDB" id="447602at2759"/>
<evidence type="ECO:0000256" key="1">
    <source>
        <dbReference type="ARBA" id="ARBA00022884"/>
    </source>
</evidence>
<dbReference type="GeneID" id="15806176"/>
<dbReference type="eggNOG" id="ENOG502SWHC">
    <property type="taxonomic scope" value="Eukaryota"/>
</dbReference>
<dbReference type="Proteomes" id="UP000031512">
    <property type="component" value="Chromosome 1"/>
</dbReference>
<dbReference type="RefSeq" id="XP_004829285.1">
    <property type="nucleotide sequence ID" value="XM_004829228.1"/>
</dbReference>
<gene>
    <name evidence="2" type="ORF">BEWA_024680</name>
</gene>
<dbReference type="KEGG" id="beq:BEWA_024680"/>